<sequence>MVEGGVGYKPISTWFQNLFFVSFFVWFWRFGSLSSIEMTGDAGQAITCSVIKRLLVQEVKNPPIAYLLTGGFYVLQTRVSEVF</sequence>
<keyword evidence="1" id="KW-0812">Transmembrane</keyword>
<evidence type="ECO:0000313" key="2">
    <source>
        <dbReference type="EMBL" id="AYN19385.1"/>
    </source>
</evidence>
<name>A0A3G2HQV2_9BURK</name>
<proteinExistence type="predicted"/>
<keyword evidence="1" id="KW-0472">Membrane</keyword>
<dbReference type="AlphaFoldDB" id="A0A3G2HQV2"/>
<gene>
    <name evidence="2" type="ORF">D3M96_01835</name>
</gene>
<accession>A0A3G2HQV2</accession>
<feature type="transmembrane region" description="Helical" evidence="1">
    <location>
        <begin position="12"/>
        <end position="28"/>
    </location>
</feature>
<evidence type="ECO:0000313" key="3">
    <source>
        <dbReference type="Proteomes" id="UP000268070"/>
    </source>
</evidence>
<organism evidence="2 3">
    <name type="scientific">Alcaligenes aquatilis</name>
    <dbReference type="NCBI Taxonomy" id="323284"/>
    <lineage>
        <taxon>Bacteria</taxon>
        <taxon>Pseudomonadati</taxon>
        <taxon>Pseudomonadota</taxon>
        <taxon>Betaproteobacteria</taxon>
        <taxon>Burkholderiales</taxon>
        <taxon>Alcaligenaceae</taxon>
        <taxon>Alcaligenes</taxon>
    </lineage>
</organism>
<evidence type="ECO:0000256" key="1">
    <source>
        <dbReference type="SAM" id="Phobius"/>
    </source>
</evidence>
<keyword evidence="1" id="KW-1133">Transmembrane helix</keyword>
<protein>
    <submittedName>
        <fullName evidence="2">Uncharacterized protein</fullName>
    </submittedName>
</protein>
<dbReference type="Proteomes" id="UP000268070">
    <property type="component" value="Chromosome"/>
</dbReference>
<reference evidence="2 3" key="1">
    <citation type="submission" date="2018-09" db="EMBL/GenBank/DDBJ databases">
        <title>Complete genome sequence of the hydrocarbonoclastic bacterium Alcaligenes aquatilis QD168, isolated from a crude-oil polluted marine sediment of Central Chile.</title>
        <authorList>
            <person name="Duran R.E."/>
            <person name="Barra B."/>
            <person name="Salva-Serra F."/>
            <person name="Mendez V."/>
            <person name="Moore E.R.B."/>
            <person name="Seeger M."/>
        </authorList>
    </citation>
    <scope>NUCLEOTIDE SEQUENCE [LARGE SCALE GENOMIC DNA]</scope>
    <source>
        <strain evidence="2 3">QD168</strain>
    </source>
</reference>
<dbReference type="KEGG" id="aaqu:D3M96_01835"/>
<dbReference type="EMBL" id="CP032153">
    <property type="protein sequence ID" value="AYN19385.1"/>
    <property type="molecule type" value="Genomic_DNA"/>
</dbReference>